<feature type="non-terminal residue" evidence="1">
    <location>
        <position position="221"/>
    </location>
</feature>
<comment type="caution">
    <text evidence="1">The sequence shown here is derived from an EMBL/GenBank/DDBJ whole genome shotgun (WGS) entry which is preliminary data.</text>
</comment>
<sequence length="221" mass="26441">MSKKEDEYYDKKIDNGLKKKELEEKYGAHFSEFNELPPEMESQWLNSIEAFEEQFDNAKRITVWEYMDKPDYKTIVELKPYEISKELERLFELMDEKGISLSTLCDVEDAELYRFITEELFQEEMDDIRIPGMMSCFTYEEFHPNAKWDIEQAIDYFFRMTMSKMENIGGDGYDMLYVDTENHRDSAGNKIEKQKVVDCINNFLDSFDKFEVVSYNEKTLE</sequence>
<accession>A0A831PR26</accession>
<protein>
    <submittedName>
        <fullName evidence="1">Uncharacterized protein</fullName>
    </submittedName>
</protein>
<dbReference type="EMBL" id="DSDK01000447">
    <property type="protein sequence ID" value="HDR51576.1"/>
    <property type="molecule type" value="Genomic_DNA"/>
</dbReference>
<dbReference type="Proteomes" id="UP000886047">
    <property type="component" value="Unassembled WGS sequence"/>
</dbReference>
<dbReference type="AlphaFoldDB" id="A0A831PR26"/>
<evidence type="ECO:0000313" key="1">
    <source>
        <dbReference type="EMBL" id="HDR51576.1"/>
    </source>
</evidence>
<reference evidence="1" key="1">
    <citation type="journal article" date="2020" name="mSystems">
        <title>Genome- and Community-Level Interaction Insights into Carbon Utilization and Element Cycling Functions of Hydrothermarchaeota in Hydrothermal Sediment.</title>
        <authorList>
            <person name="Zhou Z."/>
            <person name="Liu Y."/>
            <person name="Xu W."/>
            <person name="Pan J."/>
            <person name="Luo Z.H."/>
            <person name="Li M."/>
        </authorList>
    </citation>
    <scope>NUCLEOTIDE SEQUENCE [LARGE SCALE GENOMIC DNA]</scope>
    <source>
        <strain evidence="1">SpSt-1217</strain>
    </source>
</reference>
<proteinExistence type="predicted"/>
<gene>
    <name evidence="1" type="ORF">ENN90_08145</name>
</gene>
<organism evidence="1">
    <name type="scientific">Mariniphaga anaerophila</name>
    <dbReference type="NCBI Taxonomy" id="1484053"/>
    <lineage>
        <taxon>Bacteria</taxon>
        <taxon>Pseudomonadati</taxon>
        <taxon>Bacteroidota</taxon>
        <taxon>Bacteroidia</taxon>
        <taxon>Marinilabiliales</taxon>
        <taxon>Prolixibacteraceae</taxon>
        <taxon>Mariniphaga</taxon>
    </lineage>
</organism>
<name>A0A831PR26_9BACT</name>